<evidence type="ECO:0000256" key="2">
    <source>
        <dbReference type="ARBA" id="ARBA00023136"/>
    </source>
</evidence>
<dbReference type="GO" id="GO:0008658">
    <property type="term" value="F:penicillin binding"/>
    <property type="evidence" value="ECO:0007669"/>
    <property type="project" value="InterPro"/>
</dbReference>
<dbReference type="PANTHER" id="PTHR30627:SF1">
    <property type="entry name" value="PEPTIDOGLYCAN D,D-TRANSPEPTIDASE FTSI"/>
    <property type="match status" value="1"/>
</dbReference>
<evidence type="ECO:0000313" key="5">
    <source>
        <dbReference type="Proteomes" id="UP000030364"/>
    </source>
</evidence>
<keyword evidence="2" id="KW-0472">Membrane</keyword>
<dbReference type="AlphaFoldDB" id="A0A0D6XB68"/>
<dbReference type="InterPro" id="IPR001460">
    <property type="entry name" value="PCN-bd_Tpept"/>
</dbReference>
<dbReference type="Proteomes" id="UP000030364">
    <property type="component" value="Unassembled WGS sequence"/>
</dbReference>
<proteinExistence type="predicted"/>
<name>A0A0D6XB68_THEFI</name>
<dbReference type="GO" id="GO:0005886">
    <property type="term" value="C:plasma membrane"/>
    <property type="evidence" value="ECO:0007669"/>
    <property type="project" value="TreeGrafter"/>
</dbReference>
<evidence type="ECO:0000256" key="1">
    <source>
        <dbReference type="ARBA" id="ARBA00004370"/>
    </source>
</evidence>
<reference evidence="4 5" key="1">
    <citation type="journal article" date="2015" name="Genome Announc.">
        <title>Draft Genome Sequence of the Thermophile Thermus filiformis ATCC 43280, Producer of Carotenoid-(Di)glucoside-Branched Fatty Acid (Di)esters and Source of Hyperthermostable Enzymes of Biotechnological Interest.</title>
        <authorList>
            <person name="Mandelli F."/>
            <person name="Oliveira Ramires B."/>
            <person name="Couger M.B."/>
            <person name="Paixao D.A."/>
            <person name="Camilo C.M."/>
            <person name="Polikarpov I."/>
            <person name="Prade R."/>
            <person name="Riano-Pachon D.M."/>
            <person name="Squina F.M."/>
        </authorList>
    </citation>
    <scope>NUCLEOTIDE SEQUENCE [LARGE SCALE GENOMIC DNA]</scope>
    <source>
        <strain evidence="4 5">ATCC 43280</strain>
    </source>
</reference>
<dbReference type="InterPro" id="IPR050515">
    <property type="entry name" value="Beta-lactam/transpept"/>
</dbReference>
<dbReference type="Gene3D" id="3.90.1310.10">
    <property type="entry name" value="Penicillin-binding protein 2a (Domain 2)"/>
    <property type="match status" value="1"/>
</dbReference>
<dbReference type="Gene3D" id="3.30.450.330">
    <property type="match status" value="1"/>
</dbReference>
<dbReference type="PANTHER" id="PTHR30627">
    <property type="entry name" value="PEPTIDOGLYCAN D,D-TRANSPEPTIDASE"/>
    <property type="match status" value="1"/>
</dbReference>
<comment type="subcellular location">
    <subcellularLocation>
        <location evidence="1">Membrane</location>
    </subcellularLocation>
</comment>
<dbReference type="GO" id="GO:0071555">
    <property type="term" value="P:cell wall organization"/>
    <property type="evidence" value="ECO:0007669"/>
    <property type="project" value="TreeGrafter"/>
</dbReference>
<protein>
    <submittedName>
        <fullName evidence="4">Dihydropteridine reductase</fullName>
    </submittedName>
</protein>
<dbReference type="Pfam" id="PF00905">
    <property type="entry name" value="Transpeptidase"/>
    <property type="match status" value="1"/>
</dbReference>
<gene>
    <name evidence="4" type="ORF">THFILI_08370</name>
</gene>
<dbReference type="InterPro" id="IPR012338">
    <property type="entry name" value="Beta-lactam/transpept-like"/>
</dbReference>
<feature type="domain" description="Penicillin-binding protein transpeptidase" evidence="3">
    <location>
        <begin position="139"/>
        <end position="426"/>
    </location>
</feature>
<dbReference type="Gene3D" id="3.40.710.10">
    <property type="entry name" value="DD-peptidase/beta-lactamase superfamily"/>
    <property type="match status" value="1"/>
</dbReference>
<dbReference type="EMBL" id="JPSL02000039">
    <property type="protein sequence ID" value="KIX84571.1"/>
    <property type="molecule type" value="Genomic_DNA"/>
</dbReference>
<keyword evidence="5" id="KW-1185">Reference proteome</keyword>
<dbReference type="STRING" id="276.THFILI_08370"/>
<evidence type="ECO:0000259" key="3">
    <source>
        <dbReference type="Pfam" id="PF00905"/>
    </source>
</evidence>
<sequence length="444" mass="47878">MKERTEALGVSRVHLLLLSGLAYLLLLGYGVYALVQAGPRPVLLPPPSAPLRGNLYAEDGTPLALTLEGERFYPLGESMSQLLGFGERGGLRGLEGLEKDLEGLLSQGRSVTLTLDPWVQAMAERALWEGVQKSGAEFGSLVVLAPDGRLLAVANGPAFDPTAPRKDPSRDVSWRNHAFLVPLEPGSTMKALTAAMLLEEGVASLQTPVEAPMARRVDGWTINDVVPHPPRLTLKEVLKYSSNVGISTLAEGLKKERFFAYMEKLHLTDPRPLEGVRVARPLYEPPGAWSRAAYANHTFGQGFLITPLHLAAAFNALVDGSYHRPYLFPGGGGAEPVFSPQVAQTLRQALAEIAVPQARLTGYALGGKTGTAQVVVRGRYSREVYTAWFAGFVPADRPLATVVVALYHPKGQIHGSQVAAPVFRAFASSFLAYKGVRPVYAEGR</sequence>
<evidence type="ECO:0000313" key="4">
    <source>
        <dbReference type="EMBL" id="KIX84571.1"/>
    </source>
</evidence>
<dbReference type="SUPFAM" id="SSF56601">
    <property type="entry name" value="beta-lactamase/transpeptidase-like"/>
    <property type="match status" value="1"/>
</dbReference>
<organism evidence="4 5">
    <name type="scientific">Thermus filiformis</name>
    <dbReference type="NCBI Taxonomy" id="276"/>
    <lineage>
        <taxon>Bacteria</taxon>
        <taxon>Thermotogati</taxon>
        <taxon>Deinococcota</taxon>
        <taxon>Deinococci</taxon>
        <taxon>Thermales</taxon>
        <taxon>Thermaceae</taxon>
        <taxon>Thermus</taxon>
    </lineage>
</organism>
<comment type="caution">
    <text evidence="4">The sequence shown here is derived from an EMBL/GenBank/DDBJ whole genome shotgun (WGS) entry which is preliminary data.</text>
</comment>
<accession>A0A0D6XB68</accession>